<dbReference type="PROSITE" id="PS50071">
    <property type="entry name" value="HOMEOBOX_2"/>
    <property type="match status" value="1"/>
</dbReference>
<evidence type="ECO:0000259" key="8">
    <source>
        <dbReference type="PROSITE" id="PS50071"/>
    </source>
</evidence>
<evidence type="ECO:0000256" key="5">
    <source>
        <dbReference type="PROSITE-ProRule" id="PRU00108"/>
    </source>
</evidence>
<dbReference type="STRING" id="71717.A0A4Y7T2F9"/>
<sequence>MTIVPENRGTDQPVTRILKRLCCSLSPVRALRRLRISSRHSRKGTDTSSPGCGRRVLQTSIEALDVAFSVAGTIPVVGQPLKGALEALCKVLKGIEQRFQNSEAATKLVERLVTLGDSLSAVQAPDALLLLLVRRLDTIKNDLESLLYRPGIRYSAVAQALADFTGQIDSCQIDYLTVTQIELVNRTRVVDVESINTQCVRVIDPFGAPQSILRMDIGNIEVVAFTILRRYDFNPFLKTALDDFVSRGLYELTMDDGHRIERLTLSAVGKGAMVVMSVVVVEAIAHPDDHRCPMCKGRMSVQDEGREICAACDRRVSAVKSSDLIGQAGENVQRPPAAYALFRHITVSHTNSPRIEELESTHEESDVVEDLDSNEDTDAGKGINVDDDPNEDTHHEEDTHSNGDTNADNDTHHNGNIRRDDDPDPAENPSPRTISAQTFQPKKQAFNAEYTQVLKQYFEHNAYPSARDRELLARKSSMFPRQIEVWFQNHRRRALREGRSLKHISTYPLPPISL</sequence>
<reference evidence="9 10" key="1">
    <citation type="journal article" date="2019" name="Nat. Ecol. Evol.">
        <title>Megaphylogeny resolves global patterns of mushroom evolution.</title>
        <authorList>
            <person name="Varga T."/>
            <person name="Krizsan K."/>
            <person name="Foldi C."/>
            <person name="Dima B."/>
            <person name="Sanchez-Garcia M."/>
            <person name="Sanchez-Ramirez S."/>
            <person name="Szollosi G.J."/>
            <person name="Szarkandi J.G."/>
            <person name="Papp V."/>
            <person name="Albert L."/>
            <person name="Andreopoulos W."/>
            <person name="Angelini C."/>
            <person name="Antonin V."/>
            <person name="Barry K.W."/>
            <person name="Bougher N.L."/>
            <person name="Buchanan P."/>
            <person name="Buyck B."/>
            <person name="Bense V."/>
            <person name="Catcheside P."/>
            <person name="Chovatia M."/>
            <person name="Cooper J."/>
            <person name="Damon W."/>
            <person name="Desjardin D."/>
            <person name="Finy P."/>
            <person name="Geml J."/>
            <person name="Haridas S."/>
            <person name="Hughes K."/>
            <person name="Justo A."/>
            <person name="Karasinski D."/>
            <person name="Kautmanova I."/>
            <person name="Kiss B."/>
            <person name="Kocsube S."/>
            <person name="Kotiranta H."/>
            <person name="LaButti K.M."/>
            <person name="Lechner B.E."/>
            <person name="Liimatainen K."/>
            <person name="Lipzen A."/>
            <person name="Lukacs Z."/>
            <person name="Mihaltcheva S."/>
            <person name="Morgado L.N."/>
            <person name="Niskanen T."/>
            <person name="Noordeloos M.E."/>
            <person name="Ohm R.A."/>
            <person name="Ortiz-Santana B."/>
            <person name="Ovrebo C."/>
            <person name="Racz N."/>
            <person name="Riley R."/>
            <person name="Savchenko A."/>
            <person name="Shiryaev A."/>
            <person name="Soop K."/>
            <person name="Spirin V."/>
            <person name="Szebenyi C."/>
            <person name="Tomsovsky M."/>
            <person name="Tulloss R.E."/>
            <person name="Uehling J."/>
            <person name="Grigoriev I.V."/>
            <person name="Vagvolgyi C."/>
            <person name="Papp T."/>
            <person name="Martin F.M."/>
            <person name="Miettinen O."/>
            <person name="Hibbett D.S."/>
            <person name="Nagy L.G."/>
        </authorList>
    </citation>
    <scope>NUCLEOTIDE SEQUENCE [LARGE SCALE GENOMIC DNA]</scope>
    <source>
        <strain evidence="9 10">FP101781</strain>
    </source>
</reference>
<feature type="DNA-binding region" description="Homeobox" evidence="5">
    <location>
        <begin position="439"/>
        <end position="498"/>
    </location>
</feature>
<keyword evidence="4 5" id="KW-0539">Nucleus</keyword>
<evidence type="ECO:0000256" key="6">
    <source>
        <dbReference type="RuleBase" id="RU000682"/>
    </source>
</evidence>
<feature type="compositionally biased region" description="Basic and acidic residues" evidence="7">
    <location>
        <begin position="354"/>
        <end position="365"/>
    </location>
</feature>
<feature type="region of interest" description="Disordered" evidence="7">
    <location>
        <begin position="352"/>
        <end position="434"/>
    </location>
</feature>
<comment type="subcellular location">
    <subcellularLocation>
        <location evidence="1 5 6">Nucleus</location>
    </subcellularLocation>
</comment>
<dbReference type="Proteomes" id="UP000298030">
    <property type="component" value="Unassembled WGS sequence"/>
</dbReference>
<dbReference type="PANTHER" id="PTHR24324">
    <property type="entry name" value="HOMEOBOX PROTEIN HHEX"/>
    <property type="match status" value="1"/>
</dbReference>
<dbReference type="AlphaFoldDB" id="A0A4Y7T2F9"/>
<evidence type="ECO:0000256" key="2">
    <source>
        <dbReference type="ARBA" id="ARBA00023125"/>
    </source>
</evidence>
<dbReference type="GO" id="GO:0005634">
    <property type="term" value="C:nucleus"/>
    <property type="evidence" value="ECO:0007669"/>
    <property type="project" value="UniProtKB-SubCell"/>
</dbReference>
<proteinExistence type="predicted"/>
<dbReference type="EMBL" id="QPFP01000034">
    <property type="protein sequence ID" value="TEB28191.1"/>
    <property type="molecule type" value="Genomic_DNA"/>
</dbReference>
<dbReference type="PANTHER" id="PTHR24324:SF5">
    <property type="entry name" value="HEMATOPOIETICALLY-EXPRESSED HOMEOBOX PROTEIN HHEX"/>
    <property type="match status" value="1"/>
</dbReference>
<organism evidence="9 10">
    <name type="scientific">Coprinellus micaceus</name>
    <name type="common">Glistening ink-cap mushroom</name>
    <name type="synonym">Coprinus micaceus</name>
    <dbReference type="NCBI Taxonomy" id="71717"/>
    <lineage>
        <taxon>Eukaryota</taxon>
        <taxon>Fungi</taxon>
        <taxon>Dikarya</taxon>
        <taxon>Basidiomycota</taxon>
        <taxon>Agaricomycotina</taxon>
        <taxon>Agaricomycetes</taxon>
        <taxon>Agaricomycetidae</taxon>
        <taxon>Agaricales</taxon>
        <taxon>Agaricineae</taxon>
        <taxon>Psathyrellaceae</taxon>
        <taxon>Coprinellus</taxon>
    </lineage>
</organism>
<gene>
    <name evidence="9" type="ORF">FA13DRAFT_1690822</name>
</gene>
<dbReference type="CDD" id="cd00086">
    <property type="entry name" value="homeodomain"/>
    <property type="match status" value="1"/>
</dbReference>
<dbReference type="SUPFAM" id="SSF46689">
    <property type="entry name" value="Homeodomain-like"/>
    <property type="match status" value="1"/>
</dbReference>
<evidence type="ECO:0000256" key="3">
    <source>
        <dbReference type="ARBA" id="ARBA00023155"/>
    </source>
</evidence>
<evidence type="ECO:0000256" key="4">
    <source>
        <dbReference type="ARBA" id="ARBA00023242"/>
    </source>
</evidence>
<feature type="domain" description="Homeobox" evidence="8">
    <location>
        <begin position="437"/>
        <end position="497"/>
    </location>
</feature>
<keyword evidence="10" id="KW-1185">Reference proteome</keyword>
<feature type="compositionally biased region" description="Basic and acidic residues" evidence="7">
    <location>
        <begin position="391"/>
        <end position="401"/>
    </location>
</feature>
<evidence type="ECO:0000256" key="1">
    <source>
        <dbReference type="ARBA" id="ARBA00004123"/>
    </source>
</evidence>
<dbReference type="SMART" id="SM00389">
    <property type="entry name" value="HOX"/>
    <property type="match status" value="1"/>
</dbReference>
<dbReference type="GO" id="GO:0006357">
    <property type="term" value="P:regulation of transcription by RNA polymerase II"/>
    <property type="evidence" value="ECO:0007669"/>
    <property type="project" value="TreeGrafter"/>
</dbReference>
<feature type="compositionally biased region" description="Basic and acidic residues" evidence="7">
    <location>
        <begin position="409"/>
        <end position="421"/>
    </location>
</feature>
<dbReference type="GO" id="GO:0000978">
    <property type="term" value="F:RNA polymerase II cis-regulatory region sequence-specific DNA binding"/>
    <property type="evidence" value="ECO:0007669"/>
    <property type="project" value="TreeGrafter"/>
</dbReference>
<keyword evidence="2 5" id="KW-0238">DNA-binding</keyword>
<evidence type="ECO:0000256" key="7">
    <source>
        <dbReference type="SAM" id="MobiDB-lite"/>
    </source>
</evidence>
<keyword evidence="3 5" id="KW-0371">Homeobox</keyword>
<dbReference type="OrthoDB" id="2995899at2759"/>
<name>A0A4Y7T2F9_COPMI</name>
<dbReference type="InterPro" id="IPR051000">
    <property type="entry name" value="Homeobox_DNA-bind_prot"/>
</dbReference>
<dbReference type="GO" id="GO:0030154">
    <property type="term" value="P:cell differentiation"/>
    <property type="evidence" value="ECO:0007669"/>
    <property type="project" value="TreeGrafter"/>
</dbReference>
<feature type="compositionally biased region" description="Acidic residues" evidence="7">
    <location>
        <begin position="366"/>
        <end position="377"/>
    </location>
</feature>
<dbReference type="InterPro" id="IPR001356">
    <property type="entry name" value="HD"/>
</dbReference>
<accession>A0A4Y7T2F9</accession>
<dbReference type="Gene3D" id="1.10.10.60">
    <property type="entry name" value="Homeodomain-like"/>
    <property type="match status" value="1"/>
</dbReference>
<protein>
    <recommendedName>
        <fullName evidence="8">Homeobox domain-containing protein</fullName>
    </recommendedName>
</protein>
<dbReference type="Pfam" id="PF00046">
    <property type="entry name" value="Homeodomain"/>
    <property type="match status" value="1"/>
</dbReference>
<dbReference type="InterPro" id="IPR009057">
    <property type="entry name" value="Homeodomain-like_sf"/>
</dbReference>
<evidence type="ECO:0000313" key="9">
    <source>
        <dbReference type="EMBL" id="TEB28191.1"/>
    </source>
</evidence>
<evidence type="ECO:0000313" key="10">
    <source>
        <dbReference type="Proteomes" id="UP000298030"/>
    </source>
</evidence>
<comment type="caution">
    <text evidence="9">The sequence shown here is derived from an EMBL/GenBank/DDBJ whole genome shotgun (WGS) entry which is preliminary data.</text>
</comment>